<proteinExistence type="predicted"/>
<organism evidence="1 2">
    <name type="scientific">Mesobacillus maritimus</name>
    <dbReference type="NCBI Taxonomy" id="1643336"/>
    <lineage>
        <taxon>Bacteria</taxon>
        <taxon>Bacillati</taxon>
        <taxon>Bacillota</taxon>
        <taxon>Bacilli</taxon>
        <taxon>Bacillales</taxon>
        <taxon>Bacillaceae</taxon>
        <taxon>Mesobacillus</taxon>
    </lineage>
</organism>
<dbReference type="Proteomes" id="UP000769780">
    <property type="component" value="Unassembled WGS sequence"/>
</dbReference>
<keyword evidence="2" id="KW-1185">Reference proteome</keyword>
<sequence length="148" mass="17377">MKKIHLMKWVLEVDLQQTKEFYLKDLEMCSCLYCENYMEACRQMDSSIKLVFTMLGITPSKPSHLSEFGENEDGLRLYIGSYHVVGKLVEGEYCRDSEWNDTTTARMKNFTFGFKKELLFAPNELKTPVLQLDFEARIPWVLNEKPED</sequence>
<accession>A0ABS7K7X3</accession>
<comment type="caution">
    <text evidence="1">The sequence shown here is derived from an EMBL/GenBank/DDBJ whole genome shotgun (WGS) entry which is preliminary data.</text>
</comment>
<dbReference type="RefSeq" id="WP_221874534.1">
    <property type="nucleotide sequence ID" value="NZ_JACWFH010000021.1"/>
</dbReference>
<reference evidence="1 2" key="1">
    <citation type="submission" date="2020-07" db="EMBL/GenBank/DDBJ databases">
        <title>Fungal Genomes of the International Space Station.</title>
        <authorList>
            <person name="Seuylemezian A."/>
            <person name="Singh N.K."/>
            <person name="Wood J."/>
            <person name="Venkateswaran K."/>
        </authorList>
    </citation>
    <scope>NUCLEOTIDE SEQUENCE [LARGE SCALE GENOMIC DNA]</scope>
    <source>
        <strain evidence="1 2">PL-B2</strain>
    </source>
</reference>
<evidence type="ECO:0000313" key="1">
    <source>
        <dbReference type="EMBL" id="MBY0098320.1"/>
    </source>
</evidence>
<dbReference type="EMBL" id="JACWFH010000021">
    <property type="protein sequence ID" value="MBY0098320.1"/>
    <property type="molecule type" value="Genomic_DNA"/>
</dbReference>
<name>A0ABS7K7X3_9BACI</name>
<protein>
    <submittedName>
        <fullName evidence="1">Uncharacterized protein</fullName>
    </submittedName>
</protein>
<evidence type="ECO:0000313" key="2">
    <source>
        <dbReference type="Proteomes" id="UP000769780"/>
    </source>
</evidence>
<gene>
    <name evidence="1" type="ORF">H0185_16090</name>
</gene>